<proteinExistence type="predicted"/>
<feature type="transmembrane region" description="Helical" evidence="1">
    <location>
        <begin position="41"/>
        <end position="61"/>
    </location>
</feature>
<protein>
    <submittedName>
        <fullName evidence="2">SxtJ family membrane protein</fullName>
    </submittedName>
</protein>
<comment type="caution">
    <text evidence="2">The sequence shown here is derived from an EMBL/GenBank/DDBJ whole genome shotgun (WGS) entry which is preliminary data.</text>
</comment>
<keyword evidence="3" id="KW-1185">Reference proteome</keyword>
<dbReference type="RefSeq" id="WP_283759250.1">
    <property type="nucleotide sequence ID" value="NZ_JAQOSQ010000017.1"/>
</dbReference>
<evidence type="ECO:0000256" key="1">
    <source>
        <dbReference type="SAM" id="Phobius"/>
    </source>
</evidence>
<feature type="transmembrane region" description="Helical" evidence="1">
    <location>
        <begin position="12"/>
        <end position="35"/>
    </location>
</feature>
<keyword evidence="1" id="KW-0812">Transmembrane</keyword>
<dbReference type="EMBL" id="JAQOSQ010000017">
    <property type="protein sequence ID" value="MDJ1184595.1"/>
    <property type="molecule type" value="Genomic_DNA"/>
</dbReference>
<sequence length="134" mass="15528">MHPIKKLNKTELRQFGLLFGVMVGLVFGIIWPFILNHNSGMWPWIVLAVFWAWALIAPQTLDGFYHVFARFGLVLGWINTRLILGIIFYVILTPMGLLRKAFGGDPMRREWREPVETYRIPSIPRTAKSLESPF</sequence>
<accession>A0ABT7BZW2</accession>
<dbReference type="Pfam" id="PF19588">
    <property type="entry name" value="SxtJ"/>
    <property type="match status" value="1"/>
</dbReference>
<feature type="transmembrane region" description="Helical" evidence="1">
    <location>
        <begin position="73"/>
        <end position="92"/>
    </location>
</feature>
<evidence type="ECO:0000313" key="2">
    <source>
        <dbReference type="EMBL" id="MDJ1184595.1"/>
    </source>
</evidence>
<gene>
    <name evidence="2" type="ORF">PMH09_15520</name>
</gene>
<keyword evidence="1" id="KW-1133">Transmembrane helix</keyword>
<keyword evidence="1" id="KW-0472">Membrane</keyword>
<dbReference type="Proteomes" id="UP001232992">
    <property type="component" value="Unassembled WGS sequence"/>
</dbReference>
<organism evidence="2 3">
    <name type="scientific">Roseofilum casamattae BLCC-M143</name>
    <dbReference type="NCBI Taxonomy" id="3022442"/>
    <lineage>
        <taxon>Bacteria</taxon>
        <taxon>Bacillati</taxon>
        <taxon>Cyanobacteriota</taxon>
        <taxon>Cyanophyceae</taxon>
        <taxon>Desertifilales</taxon>
        <taxon>Desertifilaceae</taxon>
        <taxon>Roseofilum</taxon>
        <taxon>Roseofilum casamattae</taxon>
    </lineage>
</organism>
<evidence type="ECO:0000313" key="3">
    <source>
        <dbReference type="Proteomes" id="UP001232992"/>
    </source>
</evidence>
<dbReference type="InterPro" id="IPR045781">
    <property type="entry name" value="SxtJ"/>
</dbReference>
<reference evidence="2 3" key="1">
    <citation type="submission" date="2023-01" db="EMBL/GenBank/DDBJ databases">
        <title>Novel diversity within Roseofilum (Cyanobacteria; Desertifilaceae) from marine benthic mats with descriptions of four novel species.</title>
        <authorList>
            <person name="Wang Y."/>
            <person name="Berthold D.E."/>
            <person name="Hu J."/>
            <person name="Lefler F.W."/>
            <person name="Laughinghouse H.D. IV."/>
        </authorList>
    </citation>
    <scope>NUCLEOTIDE SEQUENCE [LARGE SCALE GENOMIC DNA]</scope>
    <source>
        <strain evidence="2 3">BLCC-M143</strain>
    </source>
</reference>
<name>A0ABT7BZW2_9CYAN</name>